<gene>
    <name evidence="2" type="ORF">Purlil1_13171</name>
</gene>
<dbReference type="EMBL" id="JAWRVI010000175">
    <property type="protein sequence ID" value="KAK4073058.1"/>
    <property type="molecule type" value="Genomic_DNA"/>
</dbReference>
<comment type="caution">
    <text evidence="2">The sequence shown here is derived from an EMBL/GenBank/DDBJ whole genome shotgun (WGS) entry which is preliminary data.</text>
</comment>
<organism evidence="2 3">
    <name type="scientific">Purpureocillium lilacinum</name>
    <name type="common">Paecilomyces lilacinus</name>
    <dbReference type="NCBI Taxonomy" id="33203"/>
    <lineage>
        <taxon>Eukaryota</taxon>
        <taxon>Fungi</taxon>
        <taxon>Dikarya</taxon>
        <taxon>Ascomycota</taxon>
        <taxon>Pezizomycotina</taxon>
        <taxon>Sordariomycetes</taxon>
        <taxon>Hypocreomycetidae</taxon>
        <taxon>Hypocreales</taxon>
        <taxon>Ophiocordycipitaceae</taxon>
        <taxon>Purpureocillium</taxon>
    </lineage>
</organism>
<evidence type="ECO:0000256" key="1">
    <source>
        <dbReference type="SAM" id="MobiDB-lite"/>
    </source>
</evidence>
<evidence type="ECO:0000313" key="3">
    <source>
        <dbReference type="Proteomes" id="UP001287286"/>
    </source>
</evidence>
<proteinExistence type="predicted"/>
<evidence type="ECO:0000313" key="2">
    <source>
        <dbReference type="EMBL" id="KAK4073058.1"/>
    </source>
</evidence>
<dbReference type="Proteomes" id="UP001287286">
    <property type="component" value="Unassembled WGS sequence"/>
</dbReference>
<name>A0ABR0BES3_PURLI</name>
<feature type="region of interest" description="Disordered" evidence="1">
    <location>
        <begin position="100"/>
        <end position="133"/>
    </location>
</feature>
<reference evidence="2 3" key="1">
    <citation type="journal article" date="2024" name="Microbiol. Resour. Announc.">
        <title>Genome annotations for the ascomycete fungi Trichoderma harzianum, Trichoderma aggressivum, and Purpureocillium lilacinum.</title>
        <authorList>
            <person name="Beijen E.P.W."/>
            <person name="Ohm R.A."/>
        </authorList>
    </citation>
    <scope>NUCLEOTIDE SEQUENCE [LARGE SCALE GENOMIC DNA]</scope>
    <source>
        <strain evidence="2 3">CBS 150709</strain>
    </source>
</reference>
<sequence length="356" mass="38371">MTTSSQGLQSIQRVAASRIGWRHLPVVGQNGVGRKWTGGIPPASHLNWWREWIAGWRHPEWIGGIPQQNAARIGRSSGVGRKSTGGIPNALTASRMNWRHPAAERSQNRTEQWGWERPPKCRSLPPTRPQVRQHGQGILGRQFLERVPMGAVVAACNGANRTCGRGQYDPAPAVATVNNLARPNMSVPSSKQRSACPELHERCLLSAGYTSLICTGNGRSATSKDAANLETPPAGSPQVIPDAFLCGVPPSRETSGRSCHFHGDDALSTKCTNGSLGDLRRAQFGRPSACMAVGNRPVDGKLRIKDLHIRKWTKCHVTEDAANLRGSFGLLATLDVPAQVASCSGCIRVVSLLLSD</sequence>
<keyword evidence="3" id="KW-1185">Reference proteome</keyword>
<accession>A0ABR0BES3</accession>
<protein>
    <submittedName>
        <fullName evidence="2">Uncharacterized protein</fullName>
    </submittedName>
</protein>